<gene>
    <name evidence="2 6" type="primary">fdhE</name>
    <name evidence="7" type="ORF">BPS26883_00283</name>
    <name evidence="6" type="ORF">FEQ00_01863</name>
</gene>
<evidence type="ECO:0000256" key="1">
    <source>
        <dbReference type="ARBA" id="ARBA00022490"/>
    </source>
</evidence>
<dbReference type="Pfam" id="PF24860">
    <property type="entry name" value="FdhE_C"/>
    <property type="match status" value="1"/>
</dbReference>
<dbReference type="GO" id="GO:0005829">
    <property type="term" value="C:cytosol"/>
    <property type="evidence" value="ECO:0007669"/>
    <property type="project" value="TreeGrafter"/>
</dbReference>
<dbReference type="InterPro" id="IPR056796">
    <property type="entry name" value="FdhE_C"/>
</dbReference>
<name>A0A6P2GYQ2_9BURK</name>
<dbReference type="Gene3D" id="3.90.1670.10">
    <property type="entry name" value="FdhE-like domain"/>
    <property type="match status" value="1"/>
</dbReference>
<dbReference type="Pfam" id="PF04216">
    <property type="entry name" value="FdhE_N"/>
    <property type="match status" value="1"/>
</dbReference>
<dbReference type="GO" id="GO:0008199">
    <property type="term" value="F:ferric iron binding"/>
    <property type="evidence" value="ECO:0007669"/>
    <property type="project" value="TreeGrafter"/>
</dbReference>
<protein>
    <recommendedName>
        <fullName evidence="2">Protein FdhE homolog</fullName>
    </recommendedName>
</protein>
<dbReference type="InterPro" id="IPR056797">
    <property type="entry name" value="FdhE_central"/>
</dbReference>
<dbReference type="HAMAP" id="MF_00611">
    <property type="entry name" value="FdeH"/>
    <property type="match status" value="1"/>
</dbReference>
<feature type="domain" description="FdhE C-terminal" evidence="5">
    <location>
        <begin position="258"/>
        <end position="333"/>
    </location>
</feature>
<comment type="subcellular location">
    <subcellularLocation>
        <location evidence="2">Cytoplasm</location>
    </subcellularLocation>
</comment>
<evidence type="ECO:0000313" key="8">
    <source>
        <dbReference type="Proteomes" id="UP000494162"/>
    </source>
</evidence>
<dbReference type="PIRSF" id="PIRSF018296">
    <property type="entry name" value="Format_dh_formtn"/>
    <property type="match status" value="1"/>
</dbReference>
<keyword evidence="9" id="KW-1185">Reference proteome</keyword>
<dbReference type="PANTHER" id="PTHR37689">
    <property type="entry name" value="PROTEIN FDHE"/>
    <property type="match status" value="1"/>
</dbReference>
<dbReference type="AlphaFoldDB" id="A0A6P2GYQ2"/>
<dbReference type="Proteomes" id="UP001248067">
    <property type="component" value="Unassembled WGS sequence"/>
</dbReference>
<dbReference type="InterPro" id="IPR056774">
    <property type="entry name" value="FdhE_N"/>
</dbReference>
<keyword evidence="1 2" id="KW-0963">Cytoplasm</keyword>
<comment type="function">
    <text evidence="2">Necessary for formate dehydrogenase activity.</text>
</comment>
<feature type="domain" description="FdhE N-terminal" evidence="3">
    <location>
        <begin position="50"/>
        <end position="211"/>
    </location>
</feature>
<dbReference type="PANTHER" id="PTHR37689:SF1">
    <property type="entry name" value="PROTEIN FDHE"/>
    <property type="match status" value="1"/>
</dbReference>
<dbReference type="SUPFAM" id="SSF144020">
    <property type="entry name" value="FdhE-like"/>
    <property type="match status" value="1"/>
</dbReference>
<reference evidence="7 8" key="2">
    <citation type="submission" date="2019-09" db="EMBL/GenBank/DDBJ databases">
        <authorList>
            <person name="Depoorter E."/>
        </authorList>
    </citation>
    <scope>NUCLEOTIDE SEQUENCE [LARGE SCALE GENOMIC DNA]</scope>
    <source>
        <strain evidence="7">LMG 26883</strain>
    </source>
</reference>
<evidence type="ECO:0000259" key="5">
    <source>
        <dbReference type="Pfam" id="PF24860"/>
    </source>
</evidence>
<evidence type="ECO:0000313" key="6">
    <source>
        <dbReference type="EMBL" id="MDR8753450.1"/>
    </source>
</evidence>
<dbReference type="InterPro" id="IPR006452">
    <property type="entry name" value="Formate_DH_accessory"/>
</dbReference>
<accession>A0A6P2GYQ2</accession>
<proteinExistence type="inferred from homology"/>
<dbReference type="CDD" id="cd16341">
    <property type="entry name" value="FdhE"/>
    <property type="match status" value="1"/>
</dbReference>
<organism evidence="7 8">
    <name type="scientific">Burkholderia pseudomultivorans</name>
    <dbReference type="NCBI Taxonomy" id="1207504"/>
    <lineage>
        <taxon>Bacteria</taxon>
        <taxon>Pseudomonadati</taxon>
        <taxon>Pseudomonadota</taxon>
        <taxon>Betaproteobacteria</taxon>
        <taxon>Burkholderiales</taxon>
        <taxon>Burkholderiaceae</taxon>
        <taxon>Burkholderia</taxon>
        <taxon>Burkholderia cepacia complex</taxon>
    </lineage>
</organism>
<evidence type="ECO:0000259" key="4">
    <source>
        <dbReference type="Pfam" id="PF24859"/>
    </source>
</evidence>
<evidence type="ECO:0000259" key="3">
    <source>
        <dbReference type="Pfam" id="PF04216"/>
    </source>
</evidence>
<evidence type="ECO:0000313" key="7">
    <source>
        <dbReference type="EMBL" id="VWB09757.1"/>
    </source>
</evidence>
<dbReference type="InterPro" id="IPR024064">
    <property type="entry name" value="FdhE-like_sf"/>
</dbReference>
<evidence type="ECO:0000313" key="9">
    <source>
        <dbReference type="Proteomes" id="UP001248067"/>
    </source>
</evidence>
<reference evidence="6 9" key="1">
    <citation type="submission" date="2019-06" db="EMBL/GenBank/DDBJ databases">
        <title>Evolution of Burkholderia multivorans in the lungs of Cystic Fibrosis patients.</title>
        <authorList>
            <person name="Moreira L.M."/>
        </authorList>
    </citation>
    <scope>NUCLEOTIDE SEQUENCE [LARGE SCALE GENOMIC DNA]</scope>
    <source>
        <strain evidence="6 9">VC13239</strain>
    </source>
</reference>
<feature type="domain" description="FdhE central" evidence="4">
    <location>
        <begin position="218"/>
        <end position="256"/>
    </location>
</feature>
<dbReference type="GO" id="GO:0051604">
    <property type="term" value="P:protein maturation"/>
    <property type="evidence" value="ECO:0007669"/>
    <property type="project" value="TreeGrafter"/>
</dbReference>
<dbReference type="Proteomes" id="UP000494162">
    <property type="component" value="Unassembled WGS sequence"/>
</dbReference>
<dbReference type="NCBIfam" id="TIGR01562">
    <property type="entry name" value="FdhE"/>
    <property type="match status" value="1"/>
</dbReference>
<sequence>MRRVSVAPLRQRPESPESADLSALVFLEDTFVTQRILEPTEISALDHSAIPRFRLPERGTVFSARATRLRKLADLNPIAGYLRLMATVADAQHAVLQSLNLPMPSKDAIARAQQHSMPLVPALGGERDPQWRAVLYELLDRVESAGLVNPSLAKLLDRLRLMTPAELDAQADAVLALRFAEVDPATAPFLMAALQVVWTDLASRVAPADVPYLDQPGLCPVCGTHPVASVIRVGGQFQGYRFLQCGLCTTEWHMVRTKCSHCDSTKGIAYHGIEGGSEAVKAESCDECKTYRKIGYQEKDYEFEPLADDLASLTLDLLMNEAGYQRSSPNPLLWPDLSKDAG</sequence>
<evidence type="ECO:0000256" key="2">
    <source>
        <dbReference type="HAMAP-Rule" id="MF_00611"/>
    </source>
</evidence>
<dbReference type="Pfam" id="PF24859">
    <property type="entry name" value="FdhE_central"/>
    <property type="match status" value="1"/>
</dbReference>
<dbReference type="EMBL" id="VJSY01000011">
    <property type="protein sequence ID" value="MDR8753450.1"/>
    <property type="molecule type" value="Genomic_DNA"/>
</dbReference>
<dbReference type="EMBL" id="CABVPP010000001">
    <property type="protein sequence ID" value="VWB09757.1"/>
    <property type="molecule type" value="Genomic_DNA"/>
</dbReference>
<comment type="similarity">
    <text evidence="2">Belongs to the FdhE family.</text>
</comment>